<name>A0A552KGM7_9CHRO</name>
<dbReference type="AlphaFoldDB" id="A0A552KGM7"/>
<proteinExistence type="predicted"/>
<protein>
    <submittedName>
        <fullName evidence="2">Uncharacterized protein</fullName>
    </submittedName>
</protein>
<dbReference type="EMBL" id="SFAM01000201">
    <property type="protein sequence ID" value="TRV06955.1"/>
    <property type="molecule type" value="Genomic_DNA"/>
</dbReference>
<organism evidence="2 3">
    <name type="scientific">Microcystis flos-aquae Mf_QC_C_20070823_S10D</name>
    <dbReference type="NCBI Taxonomy" id="2486236"/>
    <lineage>
        <taxon>Bacteria</taxon>
        <taxon>Bacillati</taxon>
        <taxon>Cyanobacteriota</taxon>
        <taxon>Cyanophyceae</taxon>
        <taxon>Oscillatoriophycideae</taxon>
        <taxon>Chroococcales</taxon>
        <taxon>Microcystaceae</taxon>
        <taxon>Microcystis</taxon>
    </lineage>
</organism>
<dbReference type="Proteomes" id="UP000315868">
    <property type="component" value="Unassembled WGS sequence"/>
</dbReference>
<gene>
    <name evidence="2" type="ORF">EWV45_21225</name>
</gene>
<sequence length="330" mass="38464">MAQVFTRSYVQNLQSNLSIKIGQGPKSIDGNQYNDYYFQLLIFEFENEDHPKLVYGTKEALQTKYNLDSSSFPSSGAKVDPRFCPSGKDQPKDDPLAQAELSTVYFLLQTRKLSQMIAYTWLEPEHIPDEMKAKVNLVRKILRFPQQKVCTYWLDQEGEERISEIDLSRKLLVDSKTHTKKYSWLIQPDNINYDFIALALLLCGQAFYKDKVNFYYPDKHEYFAQIWEPIGSIYQLIFEYGLDVTWELFHGVMTELVHTGKDFPAGKITVPYPPRPSEFNVSQSDIQTWAKAKEHDGPYPFYPSEHSEDWKNHQLKHVYPPSPYIPLSCL</sequence>
<accession>A0A552KGM7</accession>
<evidence type="ECO:0000313" key="3">
    <source>
        <dbReference type="Proteomes" id="UP000315868"/>
    </source>
</evidence>
<feature type="region of interest" description="Disordered" evidence="1">
    <location>
        <begin position="72"/>
        <end position="93"/>
    </location>
</feature>
<reference evidence="2 3" key="1">
    <citation type="submission" date="2019-01" db="EMBL/GenBank/DDBJ databases">
        <title>Coherence of Microcystis species and biogeography revealed through population genomics.</title>
        <authorList>
            <person name="Perez-Carrascal O.M."/>
            <person name="Terrat Y."/>
            <person name="Giani A."/>
            <person name="Fortin N."/>
            <person name="Tromas N."/>
            <person name="Shapiro B.J."/>
        </authorList>
    </citation>
    <scope>NUCLEOTIDE SEQUENCE [LARGE SCALE GENOMIC DNA]</scope>
    <source>
        <strain evidence="2">Mf_QC_C_20070823_S10D</strain>
    </source>
</reference>
<comment type="caution">
    <text evidence="2">The sequence shown here is derived from an EMBL/GenBank/DDBJ whole genome shotgun (WGS) entry which is preliminary data.</text>
</comment>
<evidence type="ECO:0000313" key="2">
    <source>
        <dbReference type="EMBL" id="TRV06955.1"/>
    </source>
</evidence>
<evidence type="ECO:0000256" key="1">
    <source>
        <dbReference type="SAM" id="MobiDB-lite"/>
    </source>
</evidence>